<feature type="transmembrane region" description="Helical" evidence="1">
    <location>
        <begin position="12"/>
        <end position="40"/>
    </location>
</feature>
<accession>A0A1I4E0I6</accession>
<dbReference type="Gene3D" id="2.160.20.80">
    <property type="entry name" value="E3 ubiquitin-protein ligase SopA"/>
    <property type="match status" value="1"/>
</dbReference>
<keyword evidence="1" id="KW-1133">Transmembrane helix</keyword>
<comment type="caution">
    <text evidence="2">The sequence shown here is derived from an EMBL/GenBank/DDBJ whole genome shotgun (WGS) entry which is preliminary data.</text>
</comment>
<protein>
    <submittedName>
        <fullName evidence="2">Pentapeptide repeat-containing protein</fullName>
    </submittedName>
</protein>
<dbReference type="Pfam" id="PF00805">
    <property type="entry name" value="Pentapeptide"/>
    <property type="match status" value="1"/>
</dbReference>
<dbReference type="EMBL" id="FOSK01000013">
    <property type="protein sequence ID" value="SFK98729.1"/>
    <property type="molecule type" value="Genomic_DNA"/>
</dbReference>
<dbReference type="SUPFAM" id="SSF141571">
    <property type="entry name" value="Pentapeptide repeat-like"/>
    <property type="match status" value="1"/>
</dbReference>
<evidence type="ECO:0000313" key="2">
    <source>
        <dbReference type="EMBL" id="SFK98729.1"/>
    </source>
</evidence>
<keyword evidence="3" id="KW-1185">Reference proteome</keyword>
<reference evidence="2 3" key="1">
    <citation type="submission" date="2016-10" db="EMBL/GenBank/DDBJ databases">
        <authorList>
            <person name="Varghese N."/>
            <person name="Submissions S."/>
        </authorList>
    </citation>
    <scope>NUCLEOTIDE SEQUENCE [LARGE SCALE GENOMIC DNA]</scope>
    <source>
        <strain evidence="2 3">DSM 16392</strain>
    </source>
</reference>
<proteinExistence type="predicted"/>
<evidence type="ECO:0000256" key="1">
    <source>
        <dbReference type="SAM" id="Phobius"/>
    </source>
</evidence>
<keyword evidence="1" id="KW-0472">Membrane</keyword>
<name>A0A1I4E0I6_9HYPH</name>
<sequence>MAKFKLPSPQTTNFWVALGYGFAIAAVCAVIIGVGTFAYLSEVKWASFEYWGSSSVSGSEDFKTVPRSTVFRDVGGTALAVIGLILLTWRSIVFHRQLKLSERGHNAERFQKAAEKLGHQKPSVREAGVHSLTQLAMIDPDEFYEGTQKLLCTFIREQSWERYREEELSKRVAEKEAIQPLEETEELPGKFHPLHSELWEALQSIAILKTELDPNMERIDFLQVSDALFEHLNFENTDFSHFVLEGTLFQHTNLEYSKFDDANLENTKFPEANLEGCTFKNAEMTGARIEPKWQELFSDEQRAQIRWINENGFEIPFIPDPA</sequence>
<gene>
    <name evidence="2" type="ORF">SAMN04488518_11377</name>
</gene>
<organism evidence="2 3">
    <name type="scientific">Pseudovibrio ascidiaceicola</name>
    <dbReference type="NCBI Taxonomy" id="285279"/>
    <lineage>
        <taxon>Bacteria</taxon>
        <taxon>Pseudomonadati</taxon>
        <taxon>Pseudomonadota</taxon>
        <taxon>Alphaproteobacteria</taxon>
        <taxon>Hyphomicrobiales</taxon>
        <taxon>Stappiaceae</taxon>
        <taxon>Pseudovibrio</taxon>
    </lineage>
</organism>
<dbReference type="RefSeq" id="WP_093522666.1">
    <property type="nucleotide sequence ID" value="NZ_FOSK01000013.1"/>
</dbReference>
<feature type="transmembrane region" description="Helical" evidence="1">
    <location>
        <begin position="74"/>
        <end position="93"/>
    </location>
</feature>
<keyword evidence="1" id="KW-0812">Transmembrane</keyword>
<evidence type="ECO:0000313" key="3">
    <source>
        <dbReference type="Proteomes" id="UP000199598"/>
    </source>
</evidence>
<dbReference type="Proteomes" id="UP000199598">
    <property type="component" value="Unassembled WGS sequence"/>
</dbReference>
<dbReference type="InterPro" id="IPR001646">
    <property type="entry name" value="5peptide_repeat"/>
</dbReference>